<proteinExistence type="predicted"/>
<gene>
    <name evidence="2" type="ORF">GCM10009775_04560</name>
</gene>
<dbReference type="EMBL" id="BAAAOF010000002">
    <property type="protein sequence ID" value="GAA1915216.1"/>
    <property type="molecule type" value="Genomic_DNA"/>
</dbReference>
<accession>A0ABN2PB44</accession>
<evidence type="ECO:0000313" key="2">
    <source>
        <dbReference type="EMBL" id="GAA1915216.1"/>
    </source>
</evidence>
<evidence type="ECO:0000313" key="3">
    <source>
        <dbReference type="Proteomes" id="UP001501343"/>
    </source>
</evidence>
<protein>
    <recommendedName>
        <fullName evidence="1">HTH psq-type domain-containing protein</fullName>
    </recommendedName>
</protein>
<dbReference type="SUPFAM" id="SSF46689">
    <property type="entry name" value="Homeodomain-like"/>
    <property type="match status" value="1"/>
</dbReference>
<feature type="domain" description="HTH psq-type" evidence="1">
    <location>
        <begin position="14"/>
        <end position="45"/>
    </location>
</feature>
<dbReference type="RefSeq" id="WP_248144970.1">
    <property type="nucleotide sequence ID" value="NZ_BAAAOF010000002.1"/>
</dbReference>
<evidence type="ECO:0000259" key="1">
    <source>
        <dbReference type="Pfam" id="PF04218"/>
    </source>
</evidence>
<sequence length="164" mass="17733">MAQGRPVEAVVRARAIRLIGEGMPRNAIARELGIAPSSVSGIAKDEGLTFDRATATASATAARAHDLKVRRLELIDELFAKAADHLVAIDQPFLAFNFGGKENTYEEHTLDRAPTGDLLNLHRAASLALKDARELIHDDDDEGVAEAESMLMNLILELGLHEDA</sequence>
<name>A0ABN2PB44_9MICO</name>
<comment type="caution">
    <text evidence="2">The sequence shown here is derived from an EMBL/GenBank/DDBJ whole genome shotgun (WGS) entry which is preliminary data.</text>
</comment>
<organism evidence="2 3">
    <name type="scientific">Microbacterium aoyamense</name>
    <dbReference type="NCBI Taxonomy" id="344166"/>
    <lineage>
        <taxon>Bacteria</taxon>
        <taxon>Bacillati</taxon>
        <taxon>Actinomycetota</taxon>
        <taxon>Actinomycetes</taxon>
        <taxon>Micrococcales</taxon>
        <taxon>Microbacteriaceae</taxon>
        <taxon>Microbacterium</taxon>
    </lineage>
</organism>
<dbReference type="Pfam" id="PF04218">
    <property type="entry name" value="CENP-B_N"/>
    <property type="match status" value="1"/>
</dbReference>
<dbReference type="Proteomes" id="UP001501343">
    <property type="component" value="Unassembled WGS sequence"/>
</dbReference>
<keyword evidence="3" id="KW-1185">Reference proteome</keyword>
<dbReference type="InterPro" id="IPR009057">
    <property type="entry name" value="Homeodomain-like_sf"/>
</dbReference>
<reference evidence="2 3" key="1">
    <citation type="journal article" date="2019" name="Int. J. Syst. Evol. Microbiol.">
        <title>The Global Catalogue of Microorganisms (GCM) 10K type strain sequencing project: providing services to taxonomists for standard genome sequencing and annotation.</title>
        <authorList>
            <consortium name="The Broad Institute Genomics Platform"/>
            <consortium name="The Broad Institute Genome Sequencing Center for Infectious Disease"/>
            <person name="Wu L."/>
            <person name="Ma J."/>
        </authorList>
    </citation>
    <scope>NUCLEOTIDE SEQUENCE [LARGE SCALE GENOMIC DNA]</scope>
    <source>
        <strain evidence="2 3">JCM 14900</strain>
    </source>
</reference>
<dbReference type="InterPro" id="IPR007889">
    <property type="entry name" value="HTH_Psq"/>
</dbReference>